<dbReference type="SMART" id="SM00422">
    <property type="entry name" value="HTH_MERR"/>
    <property type="match status" value="1"/>
</dbReference>
<dbReference type="eggNOG" id="COG0789">
    <property type="taxonomic scope" value="Bacteria"/>
</dbReference>
<keyword evidence="1" id="KW-0238">DNA-binding</keyword>
<sequence length="115" mass="13318">MRIGELARRSGVSVRALRYYEEQRLLSPERTASGQRRYTEDSVELVRLFQRFYAAGLSSRVIATLLPCMNTGRTTMEQRRMLRTERDRLAGRVDEMAKALHELDRLITAADQRGD</sequence>
<keyword evidence="3" id="KW-1185">Reference proteome</keyword>
<name>A4F9G3_SACEN</name>
<reference evidence="2 3" key="1">
    <citation type="journal article" date="2007" name="Nat. Biotechnol.">
        <title>Complete genome sequence of the erythromycin-producing bacterium Saccharopolyspora erythraea NRRL23338.</title>
        <authorList>
            <person name="Oliynyk M."/>
            <person name="Samborskyy M."/>
            <person name="Lester J.B."/>
            <person name="Mironenko T."/>
            <person name="Scott N."/>
            <person name="Dickens S."/>
            <person name="Haydock S.F."/>
            <person name="Leadlay P.F."/>
        </authorList>
    </citation>
    <scope>NUCLEOTIDE SEQUENCE [LARGE SCALE GENOMIC DNA]</scope>
    <source>
        <strain evidence="3">ATCC 11635 / DSM 40517 / JCM 4748 / NBRC 13426 / NCIMB 8594 / NRRL 2338</strain>
    </source>
</reference>
<dbReference type="RefSeq" id="WP_011873340.1">
    <property type="nucleotide sequence ID" value="NC_009142.1"/>
</dbReference>
<evidence type="ECO:0000256" key="1">
    <source>
        <dbReference type="ARBA" id="ARBA00023125"/>
    </source>
</evidence>
<dbReference type="Gene3D" id="1.10.1660.10">
    <property type="match status" value="1"/>
</dbReference>
<dbReference type="HOGENOM" id="CLU_060077_4_0_11"/>
<dbReference type="InterPro" id="IPR009061">
    <property type="entry name" value="DNA-bd_dom_put_sf"/>
</dbReference>
<dbReference type="PANTHER" id="PTHR30204">
    <property type="entry name" value="REDOX-CYCLING DRUG-SENSING TRANSCRIPTIONAL ACTIVATOR SOXR"/>
    <property type="match status" value="1"/>
</dbReference>
<proteinExistence type="predicted"/>
<dbReference type="InterPro" id="IPR047057">
    <property type="entry name" value="MerR_fam"/>
</dbReference>
<evidence type="ECO:0000313" key="3">
    <source>
        <dbReference type="Proteomes" id="UP000006728"/>
    </source>
</evidence>
<dbReference type="EMBL" id="AM420293">
    <property type="protein sequence ID" value="CAM00688.1"/>
    <property type="molecule type" value="Genomic_DNA"/>
</dbReference>
<accession>A4F9G3</accession>
<dbReference type="Proteomes" id="UP000006728">
    <property type="component" value="Chromosome"/>
</dbReference>
<dbReference type="AlphaFoldDB" id="A4F9G3"/>
<protein>
    <submittedName>
        <fullName evidence="2">MerR-family transcriptional regulator</fullName>
    </submittedName>
</protein>
<dbReference type="InterPro" id="IPR000551">
    <property type="entry name" value="MerR-type_HTH_dom"/>
</dbReference>
<dbReference type="Pfam" id="PF13411">
    <property type="entry name" value="MerR_1"/>
    <property type="match status" value="1"/>
</dbReference>
<dbReference type="GO" id="GO:0003677">
    <property type="term" value="F:DNA binding"/>
    <property type="evidence" value="ECO:0007669"/>
    <property type="project" value="UniProtKB-KW"/>
</dbReference>
<dbReference type="PROSITE" id="PS50937">
    <property type="entry name" value="HTH_MERR_2"/>
    <property type="match status" value="1"/>
</dbReference>
<organism evidence="2 3">
    <name type="scientific">Saccharopolyspora erythraea (strain ATCC 11635 / DSM 40517 / JCM 4748 / NBRC 13426 / NCIMB 8594 / NRRL 2338)</name>
    <dbReference type="NCBI Taxonomy" id="405948"/>
    <lineage>
        <taxon>Bacteria</taxon>
        <taxon>Bacillati</taxon>
        <taxon>Actinomycetota</taxon>
        <taxon>Actinomycetes</taxon>
        <taxon>Pseudonocardiales</taxon>
        <taxon>Pseudonocardiaceae</taxon>
        <taxon>Saccharopolyspora</taxon>
    </lineage>
</organism>
<evidence type="ECO:0000313" key="2">
    <source>
        <dbReference type="EMBL" id="CAM00688.1"/>
    </source>
</evidence>
<dbReference type="STRING" id="405948.SACE_1366"/>
<dbReference type="SUPFAM" id="SSF46955">
    <property type="entry name" value="Putative DNA-binding domain"/>
    <property type="match status" value="1"/>
</dbReference>
<dbReference type="PANTHER" id="PTHR30204:SF97">
    <property type="entry name" value="MERR FAMILY REGULATORY PROTEIN"/>
    <property type="match status" value="1"/>
</dbReference>
<dbReference type="KEGG" id="sen:SACE_1366"/>
<gene>
    <name evidence="2" type="ordered locus">SACE_1366</name>
</gene>
<dbReference type="PRINTS" id="PR00040">
    <property type="entry name" value="HTHMERR"/>
</dbReference>
<dbReference type="GO" id="GO:0003700">
    <property type="term" value="F:DNA-binding transcription factor activity"/>
    <property type="evidence" value="ECO:0007669"/>
    <property type="project" value="InterPro"/>
</dbReference>